<keyword evidence="1" id="KW-1133">Transmembrane helix</keyword>
<evidence type="ECO:0000256" key="1">
    <source>
        <dbReference type="SAM" id="Phobius"/>
    </source>
</evidence>
<dbReference type="InterPro" id="IPR053215">
    <property type="entry name" value="TKL_Ser/Thr_kinase"/>
</dbReference>
<accession>A0A9P8RXF0</accession>
<dbReference type="InterPro" id="IPR006212">
    <property type="entry name" value="Furin_repeat"/>
</dbReference>
<dbReference type="OrthoDB" id="300641at2759"/>
<sequence>MAESGTCQKRENKCKAGFYCPATDDTSANCLACPGQIVFGQGCSCTDNQQTDNCTQCNGPLCTTCFAGTYLKDNTCKKCMKGCIDCKSQDACQKCVEGYVLNTSTNKCMKTCNSNKECIQEQGAQYCDVAAKICTPCKLQCDACETQDFCYFCSGDEDSVTTINGTCTARCSLLSNGQYCKDGTATACAPGLTSDCKCGNSQNCATCAEDTQKCGSCMPNHQMDKDGSCTICISGFEMRGFKCWPAEAEAEPEVVDKVSTGTGVIVGIIVGVVAVIGAVGGGLAYYFIKKGKK</sequence>
<dbReference type="InterPro" id="IPR009030">
    <property type="entry name" value="Growth_fac_rcpt_cys_sf"/>
</dbReference>
<dbReference type="AlphaFoldDB" id="A0A9P8RXF0"/>
<dbReference type="PANTHER" id="PTHR45756:SF1">
    <property type="entry name" value="PROTEIN KINASE DOMAIN CONTAINING PROTEIN"/>
    <property type="match status" value="1"/>
</dbReference>
<dbReference type="Gene3D" id="2.10.220.10">
    <property type="entry name" value="Hormone Receptor, Insulin-like Growth Factor Receptor 1, Chain A, domain 2"/>
    <property type="match status" value="1"/>
</dbReference>
<feature type="transmembrane region" description="Helical" evidence="1">
    <location>
        <begin position="264"/>
        <end position="288"/>
    </location>
</feature>
<organism evidence="2 3">
    <name type="scientific">Spironucleus salmonicida</name>
    <dbReference type="NCBI Taxonomy" id="348837"/>
    <lineage>
        <taxon>Eukaryota</taxon>
        <taxon>Metamonada</taxon>
        <taxon>Diplomonadida</taxon>
        <taxon>Hexamitidae</taxon>
        <taxon>Hexamitinae</taxon>
        <taxon>Spironucleus</taxon>
    </lineage>
</organism>
<dbReference type="PANTHER" id="PTHR45756">
    <property type="entry name" value="PALMITOYLTRANSFERASE"/>
    <property type="match status" value="1"/>
</dbReference>
<keyword evidence="3" id="KW-1185">Reference proteome</keyword>
<evidence type="ECO:0000313" key="2">
    <source>
        <dbReference type="EMBL" id="KAH0572675.1"/>
    </source>
</evidence>
<dbReference type="SMART" id="SM00261">
    <property type="entry name" value="FU"/>
    <property type="match status" value="3"/>
</dbReference>
<proteinExistence type="predicted"/>
<protein>
    <submittedName>
        <fullName evidence="2">Cysteine-rich membrane protein 1</fullName>
    </submittedName>
</protein>
<name>A0A9P8RXF0_9EUKA</name>
<dbReference type="SUPFAM" id="SSF57184">
    <property type="entry name" value="Growth factor receptor domain"/>
    <property type="match status" value="2"/>
</dbReference>
<comment type="caution">
    <text evidence="2">The sequence shown here is derived from an EMBL/GenBank/DDBJ whole genome shotgun (WGS) entry which is preliminary data.</text>
</comment>
<keyword evidence="1" id="KW-0812">Transmembrane</keyword>
<evidence type="ECO:0000313" key="3">
    <source>
        <dbReference type="Proteomes" id="UP000018208"/>
    </source>
</evidence>
<dbReference type="GeneID" id="94298810"/>
<gene>
    <name evidence="2" type="ORF">SS50377_24787</name>
</gene>
<keyword evidence="1" id="KW-0472">Membrane</keyword>
<dbReference type="RefSeq" id="XP_067763448.1">
    <property type="nucleotide sequence ID" value="XM_067908627.1"/>
</dbReference>
<reference evidence="2 3" key="1">
    <citation type="journal article" date="2014" name="PLoS Genet.">
        <title>The Genome of Spironucleus salmonicida Highlights a Fish Pathogen Adapted to Fluctuating Environments.</title>
        <authorList>
            <person name="Xu F."/>
            <person name="Jerlstrom-Hultqvist J."/>
            <person name="Einarsson E."/>
            <person name="Astvaldsson A."/>
            <person name="Svard S.G."/>
            <person name="Andersson J.O."/>
        </authorList>
    </citation>
    <scope>NUCLEOTIDE SEQUENCE [LARGE SCALE GENOMIC DNA]</scope>
    <source>
        <strain evidence="2 3">ATCC 50377</strain>
    </source>
</reference>
<dbReference type="KEGG" id="ssao:94298810"/>
<dbReference type="EMBL" id="AUWU02000005">
    <property type="protein sequence ID" value="KAH0572675.1"/>
    <property type="molecule type" value="Genomic_DNA"/>
</dbReference>
<dbReference type="Proteomes" id="UP000018208">
    <property type="component" value="Unassembled WGS sequence"/>
</dbReference>